<feature type="compositionally biased region" description="Polar residues" evidence="5">
    <location>
        <begin position="2127"/>
        <end position="2147"/>
    </location>
</feature>
<feature type="region of interest" description="Disordered" evidence="5">
    <location>
        <begin position="1151"/>
        <end position="1204"/>
    </location>
</feature>
<dbReference type="InterPro" id="IPR040007">
    <property type="entry name" value="Tho2"/>
</dbReference>
<feature type="compositionally biased region" description="Basic and acidic residues" evidence="5">
    <location>
        <begin position="1687"/>
        <end position="1705"/>
    </location>
</feature>
<proteinExistence type="inferred from homology"/>
<protein>
    <recommendedName>
        <fullName evidence="3">THO complex subunit 2</fullName>
    </recommendedName>
</protein>
<evidence type="ECO:0000256" key="4">
    <source>
        <dbReference type="ARBA" id="ARBA00023242"/>
    </source>
</evidence>
<dbReference type="InParanoid" id="A0A1V8T025"/>
<dbReference type="EMBL" id="NAJO01000021">
    <property type="protein sequence ID" value="OQO04669.1"/>
    <property type="molecule type" value="Genomic_DNA"/>
</dbReference>
<comment type="subcellular location">
    <subcellularLocation>
        <location evidence="1">Nucleus</location>
    </subcellularLocation>
</comment>
<feature type="compositionally biased region" description="Basic and acidic residues" evidence="5">
    <location>
        <begin position="2383"/>
        <end position="2396"/>
    </location>
</feature>
<dbReference type="GO" id="GO:0006397">
    <property type="term" value="P:mRNA processing"/>
    <property type="evidence" value="ECO:0007669"/>
    <property type="project" value="InterPro"/>
</dbReference>
<dbReference type="GO" id="GO:0000445">
    <property type="term" value="C:THO complex part of transcription export complex"/>
    <property type="evidence" value="ECO:0007669"/>
    <property type="project" value="TreeGrafter"/>
</dbReference>
<keyword evidence="4" id="KW-0539">Nucleus</keyword>
<feature type="domain" description="THO complex subunitTHOC2 C-terminal" evidence="6">
    <location>
        <begin position="1229"/>
        <end position="1535"/>
    </location>
</feature>
<keyword evidence="10" id="KW-1185">Reference proteome</keyword>
<dbReference type="Proteomes" id="UP000192596">
    <property type="component" value="Unassembled WGS sequence"/>
</dbReference>
<comment type="similarity">
    <text evidence="2">Belongs to the THOC2 family.</text>
</comment>
<feature type="region of interest" description="Disordered" evidence="5">
    <location>
        <begin position="1"/>
        <end position="78"/>
    </location>
</feature>
<feature type="compositionally biased region" description="Polar residues" evidence="5">
    <location>
        <begin position="1820"/>
        <end position="1842"/>
    </location>
</feature>
<feature type="compositionally biased region" description="Low complexity" evidence="5">
    <location>
        <begin position="1786"/>
        <end position="1797"/>
    </location>
</feature>
<evidence type="ECO:0000256" key="1">
    <source>
        <dbReference type="ARBA" id="ARBA00004123"/>
    </source>
</evidence>
<feature type="compositionally biased region" description="Low complexity" evidence="5">
    <location>
        <begin position="2090"/>
        <end position="2103"/>
    </location>
</feature>
<dbReference type="InterPro" id="IPR032302">
    <property type="entry name" value="THOC2_N"/>
</dbReference>
<feature type="region of interest" description="Disordered" evidence="5">
    <location>
        <begin position="1553"/>
        <end position="2413"/>
    </location>
</feature>
<dbReference type="OrthoDB" id="29024at2759"/>
<feature type="domain" description="THO complex subunit 2 N-terminal" evidence="8">
    <location>
        <begin position="118"/>
        <end position="850"/>
    </location>
</feature>
<feature type="compositionally biased region" description="Polar residues" evidence="5">
    <location>
        <begin position="2028"/>
        <end position="2040"/>
    </location>
</feature>
<dbReference type="PANTHER" id="PTHR21597">
    <property type="entry name" value="THO2 PROTEIN"/>
    <property type="match status" value="1"/>
</dbReference>
<dbReference type="PANTHER" id="PTHR21597:SF0">
    <property type="entry name" value="THO COMPLEX SUBUNIT 2"/>
    <property type="match status" value="1"/>
</dbReference>
<sequence length="2413" mass="264325">MASGSGKRKRPEQRGSYSESNGRPSPHRPQDLNLAQQTQRESGRRGPQRQGKAGLSAPTSPAPAVRESDGTPERGDGGAALAVGAVESRPATPASAAAVQEDAKEAVAVEREYAYGYVTEEALAAWEEMGRQTVLDAVAVGDELIVSAVLQELVTAGLDGKLDPEVAGETVKELIARQSEDSDIAALFLDNISLLDDVDTKSTALSKIVTATGIDPKIIRQELDIVLLMALGLTRTTFERMRTRKTTSLLYRQANFNLLREETEGYAKLLTDYYNAASDSVNSDDTEMAKDAFHRIMALVGAFDLDVGRVLDITLDISASLLVKSFRFFVKFYRCSSWWPQSDVLDNIQWEEQEFGTLPSWALPGSGRWATSDEDRNGLQQARQARDVQFWDRVREIGLDAYFELGARRITNYEMALPVLEAEIPTQLDGRGKELNENQRKRANENRDYMRRTKCLPPSGNADAAQLLGFKLRFYASPARDSEDILPENLIYLAALLIKIGFISLRDLYPHLYPLDDDMPAYRGRLEKEKADKERKERPGGGVNALAAAGALADDTLPAMNRLRNENKATSGANSPKSDKKEEDAKEELPEPTNQKLVLLKALLAIGALPEALFILGRFPWLADVDTSLPPYLQRILTRMLSKVGEESDPLPGRADLQDTKRQLADTSPDAEGVLKLASRQKTRSRRWLGLDEVDSGDGVEQKHYYADWDDNIPVCQTVDDVFALSSTFLGFLGFRLGLDVLNMTRMLRIAKRSLQQDNSESNRARWLDMMRRQLVPALSLTKHNLNVTEEVWDLLKMYPITTRYDIYTEWFIGRTSRSPDVKIALDRNKAEAKDVLRRITNESGKKGARALGKVALASPGVVVATFINQLESYSNMIPGLVDSVRYFSRLGFDVLLWCLITALSGQGRDRMQADGMLTSSWLQALSRFVAALFTRYNIVDASPVLQYVASELRNGDSTDLELIDQVLAEMAGVKSDINFNDTQVLGMTGGDLLQSVIVRQLADQRHEKKSSAKRLMAALSGPGLTGQILVSIAQERQMYPHREGARDMPLKVLGNNLDKIQQVFAQYLDVLRTNLTTEAFDAAVPGVLELIEKFGLEPGTAFTICRGSMLKKMAEVDAAKKEQQKAELARSKSQEKAVVNGEAGMKDVVEASEEVESEESTTVKSESEDVAMAEDAPSADTEAAAAAVKPAPTPAPPALTNGETPPWHSVLVPIMDGLPAVTPDLAARVSVPFFVTFWTLAPPDIHVPMEVYEAEMAKLSSELNKPPERNESSAARLERMRNRPVLTQTIEKLRAEMNDQITGPRGLSQVKMWLNTQKKHWFPRNSTKAERIARHLALLQDCFLPRATMSAVDALYCLQIIKAMHNNATPGFNTLYLLDQLFNKPRLVAIISQCTAREAENLGRFLFEFLKLLAHWHSKQEVYDKEALGSQRQLHGFAKSTDVDGAPTGQLEYEEFRRLLTNWHNALTNSLKDCLKSKEYMQIRNSIVMLKTVVSVFPALDFQGKGLMGTLKDLAKDEPRTDLKLAAMSLLGPLKAREATWVKPQHFRLAADGAKEEGGSRAPTPQPKLNAKAEEFKPSAAVKAVDGEKTADGKSTPADVKKETTPMTTTSTAPAVQPTGPGREQNSRQVSADTSRHGAPATNGAAHQASRDAAPSRPASVLPPRLAGAPIKPLPPRPGERGLPGRPERSDERHGRLDRPEDLRQATSRGQSPGHRGRQRTPERDTRGSFNAPPPPQTGYREDRPPPRQAGDSRYPRDDPRNGPRRDAAPSAPPPVRPQFESRNSAPAPSSVVSSPHPDRLSQIRGDGGPPPRQHEQRSSPNHTPGDNTPNAAAAQSSVSVNPERAALISGTNGPTRDRPRERDPKPDSRPPLPRHDGRPNGRPEPQALFRDQQAPSRQEPAGDHAPTGPRAGRGGDRDLFEQNGQGRSTGDVARGPSARNPGPPAQESNYGRLNGPSAPQDVPSGPRAPNGPVTRAGRNFTAPAASAPTPAPQPVSSRHDDSSVAPRGPRDVGRQEPSSRNDRHPPSNNVSGTSSADSSAMAGIHPSRAAAFGSANPMPPPLQTNLASNSPRGVASPTTGPPAGPRGSGRPPVGTPTGPSPNVSTPSGPAGPAQRGDQTDRHRANFTNAIGSTNNGPQPPSQGTSFRGAAASRQPSLSGPPTPSGPHTNAQSPAMPFPRDQPSQRDLRSQQGPPSRPESRNGDVRGNERDDGRSRRHEDARDDRPHRSSRESSQRDGRPTDEPPRRPLPPQSMEEGRDRRGPPRSDEPRSRDDRPSRDVDPPRDARRSTRNEEGPPRRGPNDMPQPPSQYGNPNSFKQPLPPQQMPDWQQQQQSRHDDRSRMDDSRRGGRSGPAGGSDRRVDERRESARVPPSMGAQMGMGRDDNDGRKRRMEDMGPSGPGNDPKRRRSGR</sequence>
<evidence type="ECO:0000259" key="8">
    <source>
        <dbReference type="Pfam" id="PF16134"/>
    </source>
</evidence>
<evidence type="ECO:0000313" key="10">
    <source>
        <dbReference type="Proteomes" id="UP000192596"/>
    </source>
</evidence>
<dbReference type="GO" id="GO:0003729">
    <property type="term" value="F:mRNA binding"/>
    <property type="evidence" value="ECO:0007669"/>
    <property type="project" value="TreeGrafter"/>
</dbReference>
<dbReference type="GO" id="GO:0006406">
    <property type="term" value="P:mRNA export from nucleus"/>
    <property type="evidence" value="ECO:0007669"/>
    <property type="project" value="InterPro"/>
</dbReference>
<dbReference type="Pfam" id="PF16134">
    <property type="entry name" value="THOC2_N"/>
    <property type="match status" value="1"/>
</dbReference>
<dbReference type="Pfam" id="PF11732">
    <property type="entry name" value="Thoc2"/>
    <property type="match status" value="1"/>
</dbReference>
<dbReference type="STRING" id="1507870.A0A1V8T025"/>
<evidence type="ECO:0000256" key="5">
    <source>
        <dbReference type="SAM" id="MobiDB-lite"/>
    </source>
</evidence>
<dbReference type="InterPro" id="IPR021726">
    <property type="entry name" value="THO_THOC2_N"/>
</dbReference>
<dbReference type="InterPro" id="IPR021418">
    <property type="entry name" value="THO_THOC2_C"/>
</dbReference>
<feature type="compositionally biased region" description="Basic and acidic residues" evidence="5">
    <location>
        <begin position="577"/>
        <end position="589"/>
    </location>
</feature>
<feature type="compositionally biased region" description="Basic and acidic residues" evidence="5">
    <location>
        <begin position="2256"/>
        <end position="2302"/>
    </location>
</feature>
<comment type="caution">
    <text evidence="9">The sequence shown here is derived from an EMBL/GenBank/DDBJ whole genome shotgun (WGS) entry which is preliminary data.</text>
</comment>
<evidence type="ECO:0000256" key="2">
    <source>
        <dbReference type="ARBA" id="ARBA00007857"/>
    </source>
</evidence>
<feature type="compositionally biased region" description="Basic residues" evidence="5">
    <location>
        <begin position="1"/>
        <end position="11"/>
    </location>
</feature>
<evidence type="ECO:0000259" key="6">
    <source>
        <dbReference type="Pfam" id="PF11262"/>
    </source>
</evidence>
<feature type="compositionally biased region" description="Low complexity" evidence="5">
    <location>
        <begin position="1652"/>
        <end position="1661"/>
    </location>
</feature>
<feature type="compositionally biased region" description="Basic and acidic residues" evidence="5">
    <location>
        <begin position="1857"/>
        <end position="1883"/>
    </location>
</feature>
<feature type="compositionally biased region" description="Basic and acidic residues" evidence="5">
    <location>
        <begin position="2199"/>
        <end position="2247"/>
    </location>
</feature>
<feature type="compositionally biased region" description="Low complexity" evidence="5">
    <location>
        <begin position="1606"/>
        <end position="1616"/>
    </location>
</feature>
<dbReference type="Pfam" id="PF11262">
    <property type="entry name" value="Tho2"/>
    <property type="match status" value="1"/>
</dbReference>
<feature type="compositionally biased region" description="Basic and acidic residues" evidence="5">
    <location>
        <begin position="2336"/>
        <end position="2349"/>
    </location>
</feature>
<gene>
    <name evidence="9" type="ORF">B0A48_09591</name>
</gene>
<feature type="compositionally biased region" description="Basic and acidic residues" evidence="5">
    <location>
        <begin position="1999"/>
        <end position="2027"/>
    </location>
</feature>
<feature type="compositionally biased region" description="Basic and acidic residues" evidence="5">
    <location>
        <begin position="66"/>
        <end position="76"/>
    </location>
</feature>
<reference evidence="10" key="1">
    <citation type="submission" date="2017-03" db="EMBL/GenBank/DDBJ databases">
        <title>Genomes of endolithic fungi from Antarctica.</title>
        <authorList>
            <person name="Coleine C."/>
            <person name="Masonjones S."/>
            <person name="Stajich J.E."/>
        </authorList>
    </citation>
    <scope>NUCLEOTIDE SEQUENCE [LARGE SCALE GENOMIC DNA]</scope>
    <source>
        <strain evidence="10">CCFEE 5527</strain>
    </source>
</reference>
<feature type="compositionally biased region" description="Basic and acidic residues" evidence="5">
    <location>
        <begin position="2359"/>
        <end position="2370"/>
    </location>
</feature>
<feature type="compositionally biased region" description="Basic and acidic residues" evidence="5">
    <location>
        <begin position="1755"/>
        <end position="1769"/>
    </location>
</feature>
<feature type="domain" description="THO complex subunitTHOC2 N-terminal" evidence="7">
    <location>
        <begin position="852"/>
        <end position="927"/>
    </location>
</feature>
<evidence type="ECO:0000256" key="3">
    <source>
        <dbReference type="ARBA" id="ARBA00019596"/>
    </source>
</evidence>
<feature type="compositionally biased region" description="Acidic residues" evidence="5">
    <location>
        <begin position="1151"/>
        <end position="1160"/>
    </location>
</feature>
<name>A0A1V8T025_9PEZI</name>
<dbReference type="FunCoup" id="A0A1V8T025">
    <property type="interactions" value="1121"/>
</dbReference>
<feature type="region of interest" description="Disordered" evidence="5">
    <location>
        <begin position="565"/>
        <end position="591"/>
    </location>
</feature>
<feature type="compositionally biased region" description="Low complexity" evidence="5">
    <location>
        <begin position="1174"/>
        <end position="1191"/>
    </location>
</feature>
<feature type="compositionally biased region" description="Polar residues" evidence="5">
    <location>
        <begin position="2310"/>
        <end position="2319"/>
    </location>
</feature>
<evidence type="ECO:0000313" key="9">
    <source>
        <dbReference type="EMBL" id="OQO04669.1"/>
    </source>
</evidence>
<evidence type="ECO:0000259" key="7">
    <source>
        <dbReference type="Pfam" id="PF11732"/>
    </source>
</evidence>
<organism evidence="9 10">
    <name type="scientific">Cryoendolithus antarcticus</name>
    <dbReference type="NCBI Taxonomy" id="1507870"/>
    <lineage>
        <taxon>Eukaryota</taxon>
        <taxon>Fungi</taxon>
        <taxon>Dikarya</taxon>
        <taxon>Ascomycota</taxon>
        <taxon>Pezizomycotina</taxon>
        <taxon>Dothideomycetes</taxon>
        <taxon>Dothideomycetidae</taxon>
        <taxon>Cladosporiales</taxon>
        <taxon>Cladosporiaceae</taxon>
        <taxon>Cryoendolithus</taxon>
    </lineage>
</organism>
<accession>A0A1V8T025</accession>